<name>A0AAW1TAX8_9CHLO</name>
<dbReference type="Proteomes" id="UP001485043">
    <property type="component" value="Unassembled WGS sequence"/>
</dbReference>
<protein>
    <submittedName>
        <fullName evidence="1">Uncharacterized protein</fullName>
    </submittedName>
</protein>
<evidence type="ECO:0000313" key="2">
    <source>
        <dbReference type="Proteomes" id="UP001485043"/>
    </source>
</evidence>
<gene>
    <name evidence="1" type="ORF">WJX84_008455</name>
</gene>
<dbReference type="EMBL" id="JALJOV010000187">
    <property type="protein sequence ID" value="KAK9866130.1"/>
    <property type="molecule type" value="Genomic_DNA"/>
</dbReference>
<organism evidence="1 2">
    <name type="scientific">Apatococcus fuscideae</name>
    <dbReference type="NCBI Taxonomy" id="2026836"/>
    <lineage>
        <taxon>Eukaryota</taxon>
        <taxon>Viridiplantae</taxon>
        <taxon>Chlorophyta</taxon>
        <taxon>core chlorophytes</taxon>
        <taxon>Trebouxiophyceae</taxon>
        <taxon>Chlorellales</taxon>
        <taxon>Chlorellaceae</taxon>
        <taxon>Apatococcus</taxon>
    </lineage>
</organism>
<keyword evidence="2" id="KW-1185">Reference proteome</keyword>
<comment type="caution">
    <text evidence="1">The sequence shown here is derived from an EMBL/GenBank/DDBJ whole genome shotgun (WGS) entry which is preliminary data.</text>
</comment>
<evidence type="ECO:0000313" key="1">
    <source>
        <dbReference type="EMBL" id="KAK9866130.1"/>
    </source>
</evidence>
<feature type="non-terminal residue" evidence="1">
    <location>
        <position position="1"/>
    </location>
</feature>
<sequence length="13" mass="1369">KVVHALLSNATSE</sequence>
<accession>A0AAW1TAX8</accession>
<proteinExistence type="predicted"/>
<reference evidence="1 2" key="1">
    <citation type="journal article" date="2024" name="Nat. Commun.">
        <title>Phylogenomics reveals the evolutionary origins of lichenization in chlorophyte algae.</title>
        <authorList>
            <person name="Puginier C."/>
            <person name="Libourel C."/>
            <person name="Otte J."/>
            <person name="Skaloud P."/>
            <person name="Haon M."/>
            <person name="Grisel S."/>
            <person name="Petersen M."/>
            <person name="Berrin J.G."/>
            <person name="Delaux P.M."/>
            <person name="Dal Grande F."/>
            <person name="Keller J."/>
        </authorList>
    </citation>
    <scope>NUCLEOTIDE SEQUENCE [LARGE SCALE GENOMIC DNA]</scope>
    <source>
        <strain evidence="1 2">SAG 2523</strain>
    </source>
</reference>